<dbReference type="InterPro" id="IPR001451">
    <property type="entry name" value="Hexapep"/>
</dbReference>
<dbReference type="NCBIfam" id="TIGR03570">
    <property type="entry name" value="NeuD_NnaD"/>
    <property type="match status" value="1"/>
</dbReference>
<dbReference type="Pfam" id="PF17836">
    <property type="entry name" value="PglD_N"/>
    <property type="match status" value="1"/>
</dbReference>
<protein>
    <submittedName>
        <fullName evidence="8">Trimeric LpxA-like family protein</fullName>
    </submittedName>
</protein>
<proteinExistence type="inferred from homology"/>
<dbReference type="InterPro" id="IPR041561">
    <property type="entry name" value="PglD_N"/>
</dbReference>
<dbReference type="InterPro" id="IPR011004">
    <property type="entry name" value="Trimer_LpxA-like_sf"/>
</dbReference>
<dbReference type="AlphaFoldDB" id="A0A0A8UMZ3"/>
<dbReference type="GO" id="GO:0016746">
    <property type="term" value="F:acyltransferase activity"/>
    <property type="evidence" value="ECO:0007669"/>
    <property type="project" value="UniProtKB-KW"/>
</dbReference>
<evidence type="ECO:0000256" key="2">
    <source>
        <dbReference type="ARBA" id="ARBA00022679"/>
    </source>
</evidence>
<dbReference type="InterPro" id="IPR018357">
    <property type="entry name" value="Hexapep_transf_CS"/>
</dbReference>
<evidence type="ECO:0000313" key="8">
    <source>
        <dbReference type="EMBL" id="CEK10245.1"/>
    </source>
</evidence>
<organism evidence="8 9">
    <name type="scientific">Legionella hackeliae</name>
    <dbReference type="NCBI Taxonomy" id="449"/>
    <lineage>
        <taxon>Bacteria</taxon>
        <taxon>Pseudomonadati</taxon>
        <taxon>Pseudomonadota</taxon>
        <taxon>Gammaproteobacteria</taxon>
        <taxon>Legionellales</taxon>
        <taxon>Legionellaceae</taxon>
        <taxon>Legionella</taxon>
    </lineage>
</organism>
<keyword evidence="9" id="KW-1185">Reference proteome</keyword>
<evidence type="ECO:0000256" key="5">
    <source>
        <dbReference type="PIRSR" id="PIRSR620019-1"/>
    </source>
</evidence>
<evidence type="ECO:0000313" key="9">
    <source>
        <dbReference type="Proteomes" id="UP000032803"/>
    </source>
</evidence>
<feature type="binding site" evidence="6">
    <location>
        <position position="145"/>
    </location>
    <ligand>
        <name>acetyl-CoA</name>
        <dbReference type="ChEBI" id="CHEBI:57288"/>
    </ligand>
</feature>
<dbReference type="CDD" id="cd03360">
    <property type="entry name" value="LbH_AT_putative"/>
    <property type="match status" value="1"/>
</dbReference>
<dbReference type="SUPFAM" id="SSF51161">
    <property type="entry name" value="Trimeric LpxA-like enzymes"/>
    <property type="match status" value="1"/>
</dbReference>
<feature type="domain" description="PglD N-terminal" evidence="7">
    <location>
        <begin position="4"/>
        <end position="80"/>
    </location>
</feature>
<keyword evidence="3" id="KW-0677">Repeat</keyword>
<reference evidence="9" key="1">
    <citation type="submission" date="2014-09" db="EMBL/GenBank/DDBJ databases">
        <authorList>
            <person name="Gomez-Valero L."/>
        </authorList>
    </citation>
    <scope>NUCLEOTIDE SEQUENCE [LARGE SCALE GENOMIC DNA]</scope>
    <source>
        <strain evidence="9">ATCC35250</strain>
    </source>
</reference>
<dbReference type="STRING" id="449.LHA_1190"/>
<feature type="binding site" evidence="6">
    <location>
        <begin position="32"/>
        <end position="33"/>
    </location>
    <ligand>
        <name>substrate</name>
    </ligand>
</feature>
<evidence type="ECO:0000256" key="4">
    <source>
        <dbReference type="ARBA" id="ARBA00023315"/>
    </source>
</evidence>
<dbReference type="Gene3D" id="2.160.10.10">
    <property type="entry name" value="Hexapeptide repeat proteins"/>
    <property type="match status" value="1"/>
</dbReference>
<comment type="similarity">
    <text evidence="1">Belongs to the transferase hexapeptide repeat family.</text>
</comment>
<dbReference type="InterPro" id="IPR020019">
    <property type="entry name" value="AcTrfase_PglD-like"/>
</dbReference>
<dbReference type="Proteomes" id="UP000032803">
    <property type="component" value="Chromosome I"/>
</dbReference>
<feature type="binding site" evidence="6">
    <location>
        <position position="166"/>
    </location>
    <ligand>
        <name>acetyl-CoA</name>
        <dbReference type="ChEBI" id="CHEBI:57288"/>
    </ligand>
</feature>
<dbReference type="EMBL" id="LN681225">
    <property type="protein sequence ID" value="CEK10245.1"/>
    <property type="molecule type" value="Genomic_DNA"/>
</dbReference>
<keyword evidence="2" id="KW-0808">Transferase</keyword>
<gene>
    <name evidence="8" type="ORF">LHA_1190</name>
</gene>
<evidence type="ECO:0000256" key="3">
    <source>
        <dbReference type="ARBA" id="ARBA00022737"/>
    </source>
</evidence>
<dbReference type="PROSITE" id="PS00101">
    <property type="entry name" value="HEXAPEP_TRANSFERASES"/>
    <property type="match status" value="1"/>
</dbReference>
<keyword evidence="4" id="KW-0012">Acyltransferase</keyword>
<evidence type="ECO:0000259" key="7">
    <source>
        <dbReference type="Pfam" id="PF17836"/>
    </source>
</evidence>
<evidence type="ECO:0000256" key="1">
    <source>
        <dbReference type="ARBA" id="ARBA00007274"/>
    </source>
</evidence>
<feature type="active site" description="Proton acceptor" evidence="5">
    <location>
        <position position="136"/>
    </location>
</feature>
<dbReference type="PANTHER" id="PTHR43300">
    <property type="entry name" value="ACETYLTRANSFERASE"/>
    <property type="match status" value="1"/>
</dbReference>
<dbReference type="HOGENOM" id="CLU_081811_2_0_6"/>
<dbReference type="PATRIC" id="fig|449.7.peg.3202"/>
<dbReference type="InterPro" id="IPR050179">
    <property type="entry name" value="Trans_hexapeptide_repeat"/>
</dbReference>
<dbReference type="RefSeq" id="WP_045105653.1">
    <property type="nucleotide sequence ID" value="NZ_LN681225.1"/>
</dbReference>
<evidence type="ECO:0000256" key="6">
    <source>
        <dbReference type="PIRSR" id="PIRSR620019-2"/>
    </source>
</evidence>
<name>A0A0A8UMZ3_LEGHA</name>
<dbReference type="OrthoDB" id="9794407at2"/>
<feature type="binding site" evidence="6">
    <location>
        <position position="68"/>
    </location>
    <ligand>
        <name>substrate</name>
    </ligand>
</feature>
<dbReference type="Pfam" id="PF00132">
    <property type="entry name" value="Hexapep"/>
    <property type="match status" value="1"/>
</dbReference>
<dbReference type="KEGG" id="lha:LHA_1190"/>
<feature type="site" description="Increases basicity of active site His" evidence="5">
    <location>
        <position position="137"/>
    </location>
</feature>
<sequence>MKSLAILGAGGHGKVVADAALCSGWTEISFFDDRWPSLEQVSVWKVAGSIDAFFTGVSCFDGVIIAIGDNSKRLAMIERVLTKSHTPLVSIIHPSAIISRFATVESGTAIFAGAVINPDSKIGIGSIINTSATVDHDCNLGKAIHISPGANLAGGVHIGDLTWIGIGSSIRQQIVIGANVTVGAGAVVVKNIPDHCMAVGVPAEIIENKAR</sequence>
<dbReference type="Gene3D" id="3.40.50.20">
    <property type="match status" value="1"/>
</dbReference>
<dbReference type="PANTHER" id="PTHR43300:SF7">
    <property type="entry name" value="UDP-N-ACETYLBACILLOSAMINE N-ACETYLTRANSFERASE"/>
    <property type="match status" value="1"/>
</dbReference>
<accession>A0A0A8UMZ3</accession>